<feature type="domain" description="HTH tetR-type" evidence="5">
    <location>
        <begin position="6"/>
        <end position="66"/>
    </location>
</feature>
<organism evidence="6 7">
    <name type="scientific">Mycobacterium hippophais</name>
    <dbReference type="NCBI Taxonomy" id="3016340"/>
    <lineage>
        <taxon>Bacteria</taxon>
        <taxon>Bacillati</taxon>
        <taxon>Actinomycetota</taxon>
        <taxon>Actinomycetes</taxon>
        <taxon>Mycobacteriales</taxon>
        <taxon>Mycobacteriaceae</taxon>
        <taxon>Mycobacterium</taxon>
    </lineage>
</organism>
<keyword evidence="1" id="KW-0805">Transcription regulation</keyword>
<evidence type="ECO:0000313" key="7">
    <source>
        <dbReference type="Proteomes" id="UP001142153"/>
    </source>
</evidence>
<evidence type="ECO:0000256" key="3">
    <source>
        <dbReference type="ARBA" id="ARBA00023163"/>
    </source>
</evidence>
<keyword evidence="2 4" id="KW-0238">DNA-binding</keyword>
<dbReference type="Proteomes" id="UP001142153">
    <property type="component" value="Unassembled WGS sequence"/>
</dbReference>
<gene>
    <name evidence="6" type="ORF">O6P37_15725</name>
</gene>
<proteinExistence type="predicted"/>
<evidence type="ECO:0000259" key="5">
    <source>
        <dbReference type="PROSITE" id="PS50977"/>
    </source>
</evidence>
<evidence type="ECO:0000256" key="4">
    <source>
        <dbReference type="PROSITE-ProRule" id="PRU00335"/>
    </source>
</evidence>
<dbReference type="EMBL" id="JAPZPY010000006">
    <property type="protein sequence ID" value="MCZ8380318.1"/>
    <property type="molecule type" value="Genomic_DNA"/>
</dbReference>
<keyword evidence="3" id="KW-0804">Transcription</keyword>
<sequence length="125" mass="13464">MGRPRRFDEADAVDAAATVFRHVGYAATSIDHLVEATGVHRGSLYNVFGSKHGLFLRVLDAAAAPDADPVGRLDVLLVALLELAGVDGRVRERVSGIISQNAVTVEQLGERLLARAELHIEREPT</sequence>
<dbReference type="PRINTS" id="PR00455">
    <property type="entry name" value="HTHTETR"/>
</dbReference>
<name>A0ABT4PUR6_9MYCO</name>
<feature type="DNA-binding region" description="H-T-H motif" evidence="4">
    <location>
        <begin position="29"/>
        <end position="48"/>
    </location>
</feature>
<evidence type="ECO:0000313" key="6">
    <source>
        <dbReference type="EMBL" id="MCZ8380318.1"/>
    </source>
</evidence>
<dbReference type="RefSeq" id="WP_269894956.1">
    <property type="nucleotide sequence ID" value="NZ_JAPZPY010000006.1"/>
</dbReference>
<dbReference type="Gene3D" id="1.10.10.60">
    <property type="entry name" value="Homeodomain-like"/>
    <property type="match status" value="1"/>
</dbReference>
<protein>
    <submittedName>
        <fullName evidence="6">Helix-turn-helix domain containing protein</fullName>
    </submittedName>
</protein>
<dbReference type="PROSITE" id="PS50977">
    <property type="entry name" value="HTH_TETR_2"/>
    <property type="match status" value="1"/>
</dbReference>
<accession>A0ABT4PUR6</accession>
<dbReference type="PANTHER" id="PTHR47506">
    <property type="entry name" value="TRANSCRIPTIONAL REGULATORY PROTEIN"/>
    <property type="match status" value="1"/>
</dbReference>
<dbReference type="InterPro" id="IPR001647">
    <property type="entry name" value="HTH_TetR"/>
</dbReference>
<dbReference type="SUPFAM" id="SSF46689">
    <property type="entry name" value="Homeodomain-like"/>
    <property type="match status" value="1"/>
</dbReference>
<dbReference type="InterPro" id="IPR009057">
    <property type="entry name" value="Homeodomain-like_sf"/>
</dbReference>
<dbReference type="Pfam" id="PF00440">
    <property type="entry name" value="TetR_N"/>
    <property type="match status" value="1"/>
</dbReference>
<reference evidence="6" key="1">
    <citation type="submission" date="2022-12" db="EMBL/GenBank/DDBJ databases">
        <authorList>
            <person name="Deng Y."/>
            <person name="Zhang Y.-Q."/>
        </authorList>
    </citation>
    <scope>NUCLEOTIDE SEQUENCE</scope>
    <source>
        <strain evidence="6">CPCC 205372</strain>
    </source>
</reference>
<comment type="caution">
    <text evidence="6">The sequence shown here is derived from an EMBL/GenBank/DDBJ whole genome shotgun (WGS) entry which is preliminary data.</text>
</comment>
<dbReference type="PANTHER" id="PTHR47506:SF1">
    <property type="entry name" value="HTH-TYPE TRANSCRIPTIONAL REGULATOR YJDC"/>
    <property type="match status" value="1"/>
</dbReference>
<evidence type="ECO:0000256" key="1">
    <source>
        <dbReference type="ARBA" id="ARBA00023015"/>
    </source>
</evidence>
<keyword evidence="7" id="KW-1185">Reference proteome</keyword>
<evidence type="ECO:0000256" key="2">
    <source>
        <dbReference type="ARBA" id="ARBA00023125"/>
    </source>
</evidence>